<dbReference type="InterPro" id="IPR036213">
    <property type="entry name" value="Calpain_III_sf"/>
</dbReference>
<feature type="domain" description="Peptidase C2 calpain" evidence="2">
    <location>
        <begin position="1"/>
        <end position="68"/>
    </location>
</feature>
<proteinExistence type="inferred from homology"/>
<dbReference type="PANTHER" id="PTHR10183:SF434">
    <property type="entry name" value="CALPAIN-3"/>
    <property type="match status" value="1"/>
</dbReference>
<evidence type="ECO:0000256" key="1">
    <source>
        <dbReference type="ARBA" id="ARBA00007623"/>
    </source>
</evidence>
<organism evidence="3 4">
    <name type="scientific">Pygocentrus nattereri</name>
    <name type="common">Red-bellied piranha</name>
    <dbReference type="NCBI Taxonomy" id="42514"/>
    <lineage>
        <taxon>Eukaryota</taxon>
        <taxon>Metazoa</taxon>
        <taxon>Chordata</taxon>
        <taxon>Craniata</taxon>
        <taxon>Vertebrata</taxon>
        <taxon>Euteleostomi</taxon>
        <taxon>Actinopterygii</taxon>
        <taxon>Neopterygii</taxon>
        <taxon>Teleostei</taxon>
        <taxon>Ostariophysi</taxon>
        <taxon>Characiformes</taxon>
        <taxon>Characoidei</taxon>
        <taxon>Pygocentrus</taxon>
    </lineage>
</organism>
<dbReference type="GO" id="GO:0006508">
    <property type="term" value="P:proteolysis"/>
    <property type="evidence" value="ECO:0007669"/>
    <property type="project" value="InterPro"/>
</dbReference>
<dbReference type="InterPro" id="IPR022682">
    <property type="entry name" value="Calpain_domain_III"/>
</dbReference>
<dbReference type="STRING" id="42514.ENSPNAP00000009602"/>
<evidence type="ECO:0000313" key="3">
    <source>
        <dbReference type="Ensembl" id="ENSPNAP00000009602.2"/>
    </source>
</evidence>
<dbReference type="PANTHER" id="PTHR10183">
    <property type="entry name" value="CALPAIN"/>
    <property type="match status" value="1"/>
</dbReference>
<accession>A0A3B4CCC4</accession>
<sequence length="68" mass="8071">MLQYEGCKDVRLKSETLSRMKAVFNSKHFERREVSQRFDLPPGEYIIIPSTYEPNQEGSFLLRVFTEK</sequence>
<dbReference type="Ensembl" id="ENSPNAT00000016005.2">
    <property type="protein sequence ID" value="ENSPNAP00000009602.2"/>
    <property type="gene ID" value="ENSPNAG00000003362.2"/>
</dbReference>
<reference evidence="3" key="2">
    <citation type="submission" date="2025-08" db="UniProtKB">
        <authorList>
            <consortium name="Ensembl"/>
        </authorList>
    </citation>
    <scope>IDENTIFICATION</scope>
</reference>
<protein>
    <recommendedName>
        <fullName evidence="2">Peptidase C2 calpain domain-containing protein</fullName>
    </recommendedName>
</protein>
<evidence type="ECO:0000313" key="4">
    <source>
        <dbReference type="Proteomes" id="UP001501920"/>
    </source>
</evidence>
<dbReference type="InterPro" id="IPR022683">
    <property type="entry name" value="Calpain_III"/>
</dbReference>
<dbReference type="GO" id="GO:0004198">
    <property type="term" value="F:calcium-dependent cysteine-type endopeptidase activity"/>
    <property type="evidence" value="ECO:0007669"/>
    <property type="project" value="InterPro"/>
</dbReference>
<evidence type="ECO:0000259" key="2">
    <source>
        <dbReference type="SMART" id="SM00720"/>
    </source>
</evidence>
<dbReference type="GO" id="GO:0005737">
    <property type="term" value="C:cytoplasm"/>
    <property type="evidence" value="ECO:0007669"/>
    <property type="project" value="TreeGrafter"/>
</dbReference>
<dbReference type="InterPro" id="IPR022684">
    <property type="entry name" value="Calpain_cysteine_protease"/>
</dbReference>
<dbReference type="GeneTree" id="ENSGT01030000239188"/>
<dbReference type="AlphaFoldDB" id="A0A3B4CCC4"/>
<comment type="similarity">
    <text evidence="1">Belongs to the peptidase C2 family.</text>
</comment>
<reference evidence="3 4" key="1">
    <citation type="submission" date="2020-10" db="EMBL/GenBank/DDBJ databases">
        <title>Pygocentrus nattereri (red-bellied piranha) genome, fPygNat1, primary haplotype.</title>
        <authorList>
            <person name="Myers G."/>
            <person name="Meyer A."/>
            <person name="Karagic N."/>
            <person name="Pippel M."/>
            <person name="Winkler S."/>
            <person name="Tracey A."/>
            <person name="Wood J."/>
            <person name="Formenti G."/>
            <person name="Howe K."/>
            <person name="Fedrigo O."/>
            <person name="Jarvis E.D."/>
        </authorList>
    </citation>
    <scope>NUCLEOTIDE SEQUENCE [LARGE SCALE GENOMIC DNA]</scope>
</reference>
<reference evidence="3" key="3">
    <citation type="submission" date="2025-09" db="UniProtKB">
        <authorList>
            <consortium name="Ensembl"/>
        </authorList>
    </citation>
    <scope>IDENTIFICATION</scope>
</reference>
<dbReference type="SMART" id="SM00720">
    <property type="entry name" value="calpain_III"/>
    <property type="match status" value="1"/>
</dbReference>
<keyword evidence="4" id="KW-1185">Reference proteome</keyword>
<dbReference type="SUPFAM" id="SSF49758">
    <property type="entry name" value="Calpain large subunit, middle domain (domain III)"/>
    <property type="match status" value="1"/>
</dbReference>
<dbReference type="Proteomes" id="UP001501920">
    <property type="component" value="Chromosome 25"/>
</dbReference>
<name>A0A3B4CCC4_PYGNA</name>
<dbReference type="Gene3D" id="2.60.120.380">
    <property type="match status" value="1"/>
</dbReference>
<dbReference type="Pfam" id="PF01067">
    <property type="entry name" value="Calpain_III"/>
    <property type="match status" value="1"/>
</dbReference>